<evidence type="ECO:0000313" key="3">
    <source>
        <dbReference type="WormBase" id="Y38F1A.1"/>
    </source>
</evidence>
<dbReference type="OrthoDB" id="5872348at2759"/>
<evidence type="ECO:0000313" key="1">
    <source>
        <dbReference type="EMBL" id="CAA21628.2"/>
    </source>
</evidence>
<dbReference type="STRING" id="6239.Y38F1A.1.1"/>
<dbReference type="InParanoid" id="Q9XWM5"/>
<dbReference type="eggNOG" id="ENOG502TI4B">
    <property type="taxonomic scope" value="Eukaryota"/>
</dbReference>
<dbReference type="WormBase" id="Y38F1A.1">
    <property type="protein sequence ID" value="CE32962"/>
    <property type="gene ID" value="WBGene00012605"/>
</dbReference>
<dbReference type="AGR" id="WB:WBGene00012605"/>
<name>Q9XWM5_CAEEL</name>
<dbReference type="PaxDb" id="6239-Y38F1A.1"/>
<dbReference type="Bgee" id="WBGene00012605">
    <property type="expression patterns" value="Expressed in larva and 2 other cell types or tissues"/>
</dbReference>
<dbReference type="EMBL" id="BX284602">
    <property type="protein sequence ID" value="CAA21628.2"/>
    <property type="molecule type" value="Genomic_DNA"/>
</dbReference>
<dbReference type="RefSeq" id="NP_496759.2">
    <property type="nucleotide sequence ID" value="NM_064358.6"/>
</dbReference>
<dbReference type="PIR" id="T26676">
    <property type="entry name" value="T26676"/>
</dbReference>
<dbReference type="FunCoup" id="Q9XWM5">
    <property type="interactions" value="268"/>
</dbReference>
<dbReference type="SMR" id="Q9XWM5"/>
<dbReference type="AlphaFoldDB" id="Q9XWM5"/>
<dbReference type="OMA" id="VNACEAR"/>
<dbReference type="KEGG" id="cel:CELE_Y38F1A.1"/>
<gene>
    <name evidence="1" type="ORF">CELE_Y38F1A.1</name>
    <name evidence="1 3" type="ORF">Y38F1A.1</name>
</gene>
<dbReference type="GeneID" id="174938"/>
<dbReference type="Proteomes" id="UP000001940">
    <property type="component" value="Chromosome II"/>
</dbReference>
<keyword evidence="2" id="KW-1185">Reference proteome</keyword>
<accession>Q9XWM5</accession>
<dbReference type="PeptideAtlas" id="Q9XWM5"/>
<organism evidence="1 2">
    <name type="scientific">Caenorhabditis elegans</name>
    <dbReference type="NCBI Taxonomy" id="6239"/>
    <lineage>
        <taxon>Eukaryota</taxon>
        <taxon>Metazoa</taxon>
        <taxon>Ecdysozoa</taxon>
        <taxon>Nematoda</taxon>
        <taxon>Chromadorea</taxon>
        <taxon>Rhabditida</taxon>
        <taxon>Rhabditina</taxon>
        <taxon>Rhabditomorpha</taxon>
        <taxon>Rhabditoidea</taxon>
        <taxon>Rhabditidae</taxon>
        <taxon>Peloderinae</taxon>
        <taxon>Caenorhabditis</taxon>
    </lineage>
</organism>
<reference evidence="1 2" key="1">
    <citation type="journal article" date="1998" name="Science">
        <title>Genome sequence of the nematode C. elegans: a platform for investigating biology.</title>
        <authorList>
            <consortium name="The C. elegans sequencing consortium"/>
            <person name="Sulson J.E."/>
            <person name="Waterston R."/>
        </authorList>
    </citation>
    <scope>NUCLEOTIDE SEQUENCE [LARGE SCALE GENOMIC DNA]</scope>
    <source>
        <strain evidence="1 2">Bristol N2</strain>
    </source>
</reference>
<dbReference type="CTD" id="174938"/>
<sequence length="269" mass="29640">MSSMSESDSYQSSQLTSEPDLVALDAKIMAVMDGTEELEREIGKMMALQQAISDYKKSHQHRTQRTKEKLTDMSKDLTITGKNIVKSCEERLKQISDVTEPYINSGISSVEDHTSSVVERCIQMLGAISGLGGAMKKTEGLSSKVLEHHRKLAIMEHKQADAISRYEKAVGVQKLVREHPAGDPLHELANLLGIFLALQQSPNTSEYYKKVFDGFGGRVTALFAEIDRPKTAKSLATRSGMSTLSSMSNGEINLESIKDNTEIPVDTCQ</sequence>
<dbReference type="HOGENOM" id="CLU_1035253_0_0_1"/>
<proteinExistence type="predicted"/>
<evidence type="ECO:0000313" key="2">
    <source>
        <dbReference type="Proteomes" id="UP000001940"/>
    </source>
</evidence>
<protein>
    <submittedName>
        <fullName evidence="1">Exocyst complex component Sec10</fullName>
    </submittedName>
</protein>
<dbReference type="UCSC" id="Y38F1A.1">
    <property type="organism name" value="c. elegans"/>
</dbReference>